<dbReference type="Proteomes" id="UP000059188">
    <property type="component" value="Unassembled WGS sequence"/>
</dbReference>
<evidence type="ECO:0000313" key="5">
    <source>
        <dbReference type="Proteomes" id="UP000059188"/>
    </source>
</evidence>
<feature type="compositionally biased region" description="Polar residues" evidence="2">
    <location>
        <begin position="159"/>
        <end position="187"/>
    </location>
</feature>
<evidence type="ECO:0000256" key="1">
    <source>
        <dbReference type="PROSITE-ProRule" id="PRU00042"/>
    </source>
</evidence>
<organism evidence="4 5">
    <name type="scientific">Thanatephorus cucumeris (strain AG1-IB / isolate 7/3/14)</name>
    <name type="common">Lettuce bottom rot fungus</name>
    <name type="synonym">Rhizoctonia solani</name>
    <dbReference type="NCBI Taxonomy" id="1108050"/>
    <lineage>
        <taxon>Eukaryota</taxon>
        <taxon>Fungi</taxon>
        <taxon>Dikarya</taxon>
        <taxon>Basidiomycota</taxon>
        <taxon>Agaricomycotina</taxon>
        <taxon>Agaricomycetes</taxon>
        <taxon>Cantharellales</taxon>
        <taxon>Ceratobasidiaceae</taxon>
        <taxon>Rhizoctonia</taxon>
        <taxon>Rhizoctonia solani AG-1</taxon>
    </lineage>
</organism>
<feature type="compositionally biased region" description="Polar residues" evidence="2">
    <location>
        <begin position="289"/>
        <end position="327"/>
    </location>
</feature>
<name>A0A0B7FRQ0_THACB</name>
<dbReference type="STRING" id="1108050.A0A0B7FRQ0"/>
<evidence type="ECO:0000259" key="3">
    <source>
        <dbReference type="PROSITE" id="PS50157"/>
    </source>
</evidence>
<reference evidence="4 5" key="1">
    <citation type="submission" date="2014-11" db="EMBL/GenBank/DDBJ databases">
        <authorList>
            <person name="Wibberg Daniel"/>
        </authorList>
    </citation>
    <scope>NUCLEOTIDE SEQUENCE [LARGE SCALE GENOMIC DNA]</scope>
    <source>
        <strain evidence="4">Rhizoctonia solani AG1-IB 7/3/14</strain>
    </source>
</reference>
<keyword evidence="5" id="KW-1185">Reference proteome</keyword>
<dbReference type="GO" id="GO:0008270">
    <property type="term" value="F:zinc ion binding"/>
    <property type="evidence" value="ECO:0007669"/>
    <property type="project" value="UniProtKB-KW"/>
</dbReference>
<feature type="domain" description="C2H2-type" evidence="3">
    <location>
        <begin position="438"/>
        <end position="466"/>
    </location>
</feature>
<accession>A0A0B7FRQ0</accession>
<keyword evidence="1" id="KW-0863">Zinc-finger</keyword>
<protein>
    <recommendedName>
        <fullName evidence="3">C2H2-type domain-containing protein</fullName>
    </recommendedName>
</protein>
<evidence type="ECO:0000313" key="4">
    <source>
        <dbReference type="EMBL" id="CEL58908.1"/>
    </source>
</evidence>
<keyword evidence="1" id="KW-0479">Metal-binding</keyword>
<dbReference type="InterPro" id="IPR013087">
    <property type="entry name" value="Znf_C2H2_type"/>
</dbReference>
<gene>
    <name evidence="4" type="ORF">RSOLAG1IB_08928</name>
</gene>
<proteinExistence type="predicted"/>
<dbReference type="PROSITE" id="PS00028">
    <property type="entry name" value="ZINC_FINGER_C2H2_1"/>
    <property type="match status" value="1"/>
</dbReference>
<dbReference type="Gene3D" id="3.30.160.60">
    <property type="entry name" value="Classic Zinc Finger"/>
    <property type="match status" value="1"/>
</dbReference>
<sequence>MSYTSLPEHSMPYDDPSYSGMYGRAHATETDQYSAANYSHDLPGAVGGGSAGLPWADIPLDPNAIYHMPVHGSGWSGTVNSESPYERDREVLRQAWEHKIRDNWFRRNGITALPTDAQYDRFIPELRAEEYAERYFGRPEARLGVNGRQSEEMSISYPPAQSLSHSPISPTRIDSYSSRVDSSQYGTSGLGNHMPQELQLAGGQQLTADSGFAIPAPATSGQIPASQLLQLPYRDPPTPLSPTDASSPASLHRAGYVSQPSATSPATVFSQLDSEGADSPHSDIHDTRSTSPAGSVPTTQTVAEDQAVSTYTANSGSTHRSPMITRSRSLEGASIGQSGMGPVRRGNSTSERGKNAVGTIRVHRPAGIKWNQRTRCSYINPVTGLQCRTSAGRGPDLERHLRTVHLREEARAVSDGLIPRDKAELLPPDWVMGDRLDFDCPHCAVRFTREDARDRHVKVQHQRIREGPTQWA</sequence>
<dbReference type="PROSITE" id="PS50157">
    <property type="entry name" value="ZINC_FINGER_C2H2_2"/>
    <property type="match status" value="1"/>
</dbReference>
<evidence type="ECO:0000256" key="2">
    <source>
        <dbReference type="SAM" id="MobiDB-lite"/>
    </source>
</evidence>
<feature type="region of interest" description="Disordered" evidence="2">
    <location>
        <begin position="147"/>
        <end position="195"/>
    </location>
</feature>
<feature type="compositionally biased region" description="Basic and acidic residues" evidence="2">
    <location>
        <begin position="278"/>
        <end position="288"/>
    </location>
</feature>
<dbReference type="EMBL" id="LN679135">
    <property type="protein sequence ID" value="CEL58908.1"/>
    <property type="molecule type" value="Genomic_DNA"/>
</dbReference>
<keyword evidence="1" id="KW-0862">Zinc</keyword>
<feature type="compositionally biased region" description="Polar residues" evidence="2">
    <location>
        <begin position="258"/>
        <end position="273"/>
    </location>
</feature>
<feature type="region of interest" description="Disordered" evidence="2">
    <location>
        <begin position="231"/>
        <end position="356"/>
    </location>
</feature>
<dbReference type="OrthoDB" id="3242308at2759"/>
<dbReference type="AlphaFoldDB" id="A0A0B7FRQ0"/>